<feature type="domain" description="Solute-binding protein family 5" evidence="5">
    <location>
        <begin position="66"/>
        <end position="412"/>
    </location>
</feature>
<dbReference type="GO" id="GO:0030288">
    <property type="term" value="C:outer membrane-bounded periplasmic space"/>
    <property type="evidence" value="ECO:0007669"/>
    <property type="project" value="UniProtKB-ARBA"/>
</dbReference>
<comment type="similarity">
    <text evidence="2">Belongs to the bacterial solute-binding protein 5 family.</text>
</comment>
<reference evidence="6" key="2">
    <citation type="submission" date="2020-09" db="EMBL/GenBank/DDBJ databases">
        <authorList>
            <person name="Sun Q."/>
            <person name="Zhou Y."/>
        </authorList>
    </citation>
    <scope>NUCLEOTIDE SEQUENCE</scope>
    <source>
        <strain evidence="6">CGMCC 1.15320</strain>
    </source>
</reference>
<dbReference type="GO" id="GO:0015833">
    <property type="term" value="P:peptide transport"/>
    <property type="evidence" value="ECO:0007669"/>
    <property type="project" value="TreeGrafter"/>
</dbReference>
<dbReference type="InterPro" id="IPR030678">
    <property type="entry name" value="Peptide/Ni-bd"/>
</dbReference>
<dbReference type="PIRSF" id="PIRSF002741">
    <property type="entry name" value="MppA"/>
    <property type="match status" value="1"/>
</dbReference>
<dbReference type="RefSeq" id="WP_188719926.1">
    <property type="nucleotide sequence ID" value="NZ_BMIF01000002.1"/>
</dbReference>
<dbReference type="Gene3D" id="3.40.190.10">
    <property type="entry name" value="Periplasmic binding protein-like II"/>
    <property type="match status" value="1"/>
</dbReference>
<reference evidence="6" key="1">
    <citation type="journal article" date="2014" name="Int. J. Syst. Evol. Microbiol.">
        <title>Complete genome sequence of Corynebacterium casei LMG S-19264T (=DSM 44701T), isolated from a smear-ripened cheese.</title>
        <authorList>
            <consortium name="US DOE Joint Genome Institute (JGI-PGF)"/>
            <person name="Walter F."/>
            <person name="Albersmeier A."/>
            <person name="Kalinowski J."/>
            <person name="Ruckert C."/>
        </authorList>
    </citation>
    <scope>NUCLEOTIDE SEQUENCE</scope>
    <source>
        <strain evidence="6">CGMCC 1.15320</strain>
    </source>
</reference>
<proteinExistence type="inferred from homology"/>
<evidence type="ECO:0000256" key="2">
    <source>
        <dbReference type="ARBA" id="ARBA00005695"/>
    </source>
</evidence>
<keyword evidence="3 4" id="KW-0732">Signal</keyword>
<evidence type="ECO:0000256" key="1">
    <source>
        <dbReference type="ARBA" id="ARBA00004418"/>
    </source>
</evidence>
<feature type="chain" id="PRO_5036951205" evidence="4">
    <location>
        <begin position="23"/>
        <end position="500"/>
    </location>
</feature>
<dbReference type="SUPFAM" id="SSF53850">
    <property type="entry name" value="Periplasmic binding protein-like II"/>
    <property type="match status" value="1"/>
</dbReference>
<dbReference type="Gene3D" id="3.10.105.10">
    <property type="entry name" value="Dipeptide-binding Protein, Domain 3"/>
    <property type="match status" value="1"/>
</dbReference>
<dbReference type="PANTHER" id="PTHR30290">
    <property type="entry name" value="PERIPLASMIC BINDING COMPONENT OF ABC TRANSPORTER"/>
    <property type="match status" value="1"/>
</dbReference>
<dbReference type="InterPro" id="IPR039424">
    <property type="entry name" value="SBP_5"/>
</dbReference>
<comment type="caution">
    <text evidence="6">The sequence shown here is derived from an EMBL/GenBank/DDBJ whole genome shotgun (WGS) entry which is preliminary data.</text>
</comment>
<keyword evidence="7" id="KW-1185">Reference proteome</keyword>
<accession>A0A916W111</accession>
<evidence type="ECO:0000256" key="4">
    <source>
        <dbReference type="SAM" id="SignalP"/>
    </source>
</evidence>
<name>A0A916W111_9HYPH</name>
<sequence length="500" mass="55668">MRKFHITKVLAALLLSASAAQAADLRIGLQDDIDIIDPDRSRAFVNRIVFTSFCDTLIDIDQNMNYVPRLATEWSWGDGNKSLTMKIRDDATFHDGTPVNAEAIKYNLERSKNLEGSLRRSEIAAVDTVDVVDEHTVKLNLSRPDSTLISQLSGWAGMIISPAAAEKGDFSKEPACSGPYKFVERVQNDKIVFDKYENYWNADQYHFDRLTFMPIPDATVRMANLRAGSLDVIERMSPTDIEIIEGDKESSIVKADGLGYQGFMINLTKGSGAEKSTIAKDARLRQALSISIDRNVIAEVVGANAFLPASMPFPPTSFAYDERFEIKRDVEKARALIKEAGFDRVPVEIQFTNTTQQQQIYELVQAMAAEAGFDVSLRAVEFTGLQASMKEGNFQASQAGWAGRVDPDGNIAHYIMCKGTLNDSGFCSEKVDTALQAARETTDTAERKKHYAVVQEVLSEEVPQVFLYFQPWIYGVRNEVSNFRAYPDGMIRLDGVTKAN</sequence>
<dbReference type="Pfam" id="PF00496">
    <property type="entry name" value="SBP_bac_5"/>
    <property type="match status" value="1"/>
</dbReference>
<dbReference type="GO" id="GO:1904680">
    <property type="term" value="F:peptide transmembrane transporter activity"/>
    <property type="evidence" value="ECO:0007669"/>
    <property type="project" value="TreeGrafter"/>
</dbReference>
<dbReference type="Proteomes" id="UP000636264">
    <property type="component" value="Unassembled WGS sequence"/>
</dbReference>
<organism evidence="6 7">
    <name type="scientific">Nitratireductor aestuarii</name>
    <dbReference type="NCBI Taxonomy" id="1735103"/>
    <lineage>
        <taxon>Bacteria</taxon>
        <taxon>Pseudomonadati</taxon>
        <taxon>Pseudomonadota</taxon>
        <taxon>Alphaproteobacteria</taxon>
        <taxon>Hyphomicrobiales</taxon>
        <taxon>Phyllobacteriaceae</taxon>
        <taxon>Nitratireductor</taxon>
    </lineage>
</organism>
<dbReference type="EMBL" id="BMIF01000002">
    <property type="protein sequence ID" value="GGA58974.1"/>
    <property type="molecule type" value="Genomic_DNA"/>
</dbReference>
<feature type="signal peptide" evidence="4">
    <location>
        <begin position="1"/>
        <end position="22"/>
    </location>
</feature>
<evidence type="ECO:0000256" key="3">
    <source>
        <dbReference type="ARBA" id="ARBA00022729"/>
    </source>
</evidence>
<evidence type="ECO:0000259" key="5">
    <source>
        <dbReference type="Pfam" id="PF00496"/>
    </source>
</evidence>
<protein>
    <submittedName>
        <fullName evidence="6">ABC transporter substrate-binding protein</fullName>
    </submittedName>
</protein>
<dbReference type="AlphaFoldDB" id="A0A916W111"/>
<evidence type="ECO:0000313" key="7">
    <source>
        <dbReference type="Proteomes" id="UP000636264"/>
    </source>
</evidence>
<gene>
    <name evidence="6" type="ORF">GCM10011385_10840</name>
</gene>
<evidence type="ECO:0000313" key="6">
    <source>
        <dbReference type="EMBL" id="GGA58974.1"/>
    </source>
</evidence>
<comment type="subcellular location">
    <subcellularLocation>
        <location evidence="1">Periplasm</location>
    </subcellularLocation>
</comment>
<dbReference type="GO" id="GO:0043190">
    <property type="term" value="C:ATP-binding cassette (ABC) transporter complex"/>
    <property type="evidence" value="ECO:0007669"/>
    <property type="project" value="InterPro"/>
</dbReference>
<dbReference type="PANTHER" id="PTHR30290:SF38">
    <property type="entry name" value="D,D-DIPEPTIDE-BINDING PERIPLASMIC PROTEIN DDPA-RELATED"/>
    <property type="match status" value="1"/>
</dbReference>
<dbReference type="Gene3D" id="3.90.76.10">
    <property type="entry name" value="Dipeptide-binding Protein, Domain 1"/>
    <property type="match status" value="1"/>
</dbReference>
<dbReference type="InterPro" id="IPR000914">
    <property type="entry name" value="SBP_5_dom"/>
</dbReference>